<dbReference type="SUPFAM" id="SSF53098">
    <property type="entry name" value="Ribonuclease H-like"/>
    <property type="match status" value="1"/>
</dbReference>
<keyword evidence="1" id="KW-1185">Reference proteome</keyword>
<proteinExistence type="predicted"/>
<sequence>MDAEPRTSKDCDYCEKENIPAILNGELFVIKNIDNNKVMAQCKVCNAKRKKTMIKGALNAQLIFVHKLHPTEFNKFTEMSIKSYPNRKKRKVANDDKSAPTISTNIDVGSSCVKQKQLKISEVKIPSNKQKQTLFDKNVMNYIVKSMKPLNTVDDPNFIDLCRGLDSSIIVMSRRTLSRKIEEDRISVTEQLLQVFQNVKFICSTADIWSTKHRSFMGVTAHWIDENTLQRHSAVLACKRFKGTHNYISIANLLFEINMQYNLKSKQIVSTVTDNGSNFVKAFKEFGYKIKIPTMLEEEIPTVLEKEEEGEIDSEYCSNEEDLDEYVDELDTDFEFRNINQEQEDTNIQPIIELSKHLRCASHTLSLVATTDFTKALKQNSVASKIHHTAMGKCTMLWNMSRRPKTSEKIVDFLGKSLKYPTPTRWNSLFDALSDLLVHREKLNKLMPKLDSNVLFKDVELNYLEECIAVLSPIASALDRLQSENECYYSILMPTLFSLKLRMKMLHKKNLRFLDSVVAIFITSLEKIFEDFFNFSPKVNDAIIASCLHPAFKLKWLPKTMSSEKVLGF</sequence>
<gene>
    <name evidence="2" type="primary">LOC112453440</name>
</gene>
<protein>
    <submittedName>
        <fullName evidence="2">Uncharacterized protein LOC112453440</fullName>
    </submittedName>
</protein>
<dbReference type="PANTHER" id="PTHR47501">
    <property type="entry name" value="TRANSPOSASE-RELATED"/>
    <property type="match status" value="1"/>
</dbReference>
<dbReference type="PANTHER" id="PTHR47501:SF5">
    <property type="entry name" value="HAT C-TERMINAL DIMERISATION DOMAIN-CONTAINING PROTEIN"/>
    <property type="match status" value="1"/>
</dbReference>
<dbReference type="GeneID" id="112453440"/>
<dbReference type="InterPro" id="IPR012337">
    <property type="entry name" value="RNaseH-like_sf"/>
</dbReference>
<dbReference type="RefSeq" id="XP_024869998.1">
    <property type="nucleotide sequence ID" value="XM_025014230.1"/>
</dbReference>
<dbReference type="Proteomes" id="UP000504618">
    <property type="component" value="Unplaced"/>
</dbReference>
<dbReference type="OrthoDB" id="8195018at2759"/>
<evidence type="ECO:0000313" key="2">
    <source>
        <dbReference type="RefSeq" id="XP_024869998.1"/>
    </source>
</evidence>
<reference evidence="2" key="1">
    <citation type="submission" date="2025-08" db="UniProtKB">
        <authorList>
            <consortium name="RefSeq"/>
        </authorList>
    </citation>
    <scope>IDENTIFICATION</scope>
    <source>
        <tissue evidence="2">Whole body</tissue>
    </source>
</reference>
<dbReference type="AlphaFoldDB" id="A0A6J1PKV2"/>
<accession>A0A6J1PKV2</accession>
<organism evidence="1 2">
    <name type="scientific">Temnothorax curvispinosus</name>
    <dbReference type="NCBI Taxonomy" id="300111"/>
    <lineage>
        <taxon>Eukaryota</taxon>
        <taxon>Metazoa</taxon>
        <taxon>Ecdysozoa</taxon>
        <taxon>Arthropoda</taxon>
        <taxon>Hexapoda</taxon>
        <taxon>Insecta</taxon>
        <taxon>Pterygota</taxon>
        <taxon>Neoptera</taxon>
        <taxon>Endopterygota</taxon>
        <taxon>Hymenoptera</taxon>
        <taxon>Apocrita</taxon>
        <taxon>Aculeata</taxon>
        <taxon>Formicoidea</taxon>
        <taxon>Formicidae</taxon>
        <taxon>Myrmicinae</taxon>
        <taxon>Temnothorax</taxon>
    </lineage>
</organism>
<evidence type="ECO:0000313" key="1">
    <source>
        <dbReference type="Proteomes" id="UP000504618"/>
    </source>
</evidence>
<dbReference type="SUPFAM" id="SSF140996">
    <property type="entry name" value="Hermes dimerisation domain"/>
    <property type="match status" value="1"/>
</dbReference>
<name>A0A6J1PKV2_9HYME</name>